<comment type="caution">
    <text evidence="2">The sequence shown here is derived from an EMBL/GenBank/DDBJ whole genome shotgun (WGS) entry which is preliminary data.</text>
</comment>
<feature type="compositionally biased region" description="Low complexity" evidence="1">
    <location>
        <begin position="79"/>
        <end position="91"/>
    </location>
</feature>
<dbReference type="EMBL" id="BSXT01001504">
    <property type="protein sequence ID" value="GMF42967.1"/>
    <property type="molecule type" value="Genomic_DNA"/>
</dbReference>
<evidence type="ECO:0000313" key="2">
    <source>
        <dbReference type="EMBL" id="GMF42967.1"/>
    </source>
</evidence>
<feature type="region of interest" description="Disordered" evidence="1">
    <location>
        <begin position="30"/>
        <end position="91"/>
    </location>
</feature>
<dbReference type="AlphaFoldDB" id="A0A9W6XN13"/>
<dbReference type="Proteomes" id="UP001165121">
    <property type="component" value="Unassembled WGS sequence"/>
</dbReference>
<protein>
    <submittedName>
        <fullName evidence="2">Unnamed protein product</fullName>
    </submittedName>
</protein>
<evidence type="ECO:0000256" key="1">
    <source>
        <dbReference type="SAM" id="MobiDB-lite"/>
    </source>
</evidence>
<sequence>MTVKSWIKCLPQQAQWSYFSKAGSSFNFITPRSATGGAGSSTSNSSISSSLELSNSLAGGAAGRPVEDDGGGGGGAGGPSPKSDAGPPTED</sequence>
<accession>A0A9W6XN13</accession>
<reference evidence="2" key="1">
    <citation type="submission" date="2023-04" db="EMBL/GenBank/DDBJ databases">
        <title>Phytophthora fragariaefolia NBRC 109709.</title>
        <authorList>
            <person name="Ichikawa N."/>
            <person name="Sato H."/>
            <person name="Tonouchi N."/>
        </authorList>
    </citation>
    <scope>NUCLEOTIDE SEQUENCE</scope>
    <source>
        <strain evidence="2">NBRC 109709</strain>
    </source>
</reference>
<gene>
    <name evidence="2" type="ORF">Pfra01_001430100</name>
</gene>
<proteinExistence type="predicted"/>
<feature type="compositionally biased region" description="Low complexity" evidence="1">
    <location>
        <begin position="40"/>
        <end position="59"/>
    </location>
</feature>
<organism evidence="2 3">
    <name type="scientific">Phytophthora fragariaefolia</name>
    <dbReference type="NCBI Taxonomy" id="1490495"/>
    <lineage>
        <taxon>Eukaryota</taxon>
        <taxon>Sar</taxon>
        <taxon>Stramenopiles</taxon>
        <taxon>Oomycota</taxon>
        <taxon>Peronosporomycetes</taxon>
        <taxon>Peronosporales</taxon>
        <taxon>Peronosporaceae</taxon>
        <taxon>Phytophthora</taxon>
    </lineage>
</organism>
<keyword evidence="3" id="KW-1185">Reference proteome</keyword>
<name>A0A9W6XN13_9STRA</name>
<evidence type="ECO:0000313" key="3">
    <source>
        <dbReference type="Proteomes" id="UP001165121"/>
    </source>
</evidence>